<evidence type="ECO:0000313" key="2">
    <source>
        <dbReference type="Proteomes" id="UP000824540"/>
    </source>
</evidence>
<evidence type="ECO:0000313" key="1">
    <source>
        <dbReference type="EMBL" id="KAG9329136.1"/>
    </source>
</evidence>
<keyword evidence="2" id="KW-1185">Reference proteome</keyword>
<gene>
    <name evidence="1" type="ORF">JZ751_007519</name>
</gene>
<accession>A0A8T2MNF8</accession>
<organism evidence="1 2">
    <name type="scientific">Albula glossodonta</name>
    <name type="common">roundjaw bonefish</name>
    <dbReference type="NCBI Taxonomy" id="121402"/>
    <lineage>
        <taxon>Eukaryota</taxon>
        <taxon>Metazoa</taxon>
        <taxon>Chordata</taxon>
        <taxon>Craniata</taxon>
        <taxon>Vertebrata</taxon>
        <taxon>Euteleostomi</taxon>
        <taxon>Actinopterygii</taxon>
        <taxon>Neopterygii</taxon>
        <taxon>Teleostei</taxon>
        <taxon>Albuliformes</taxon>
        <taxon>Albulidae</taxon>
        <taxon>Albula</taxon>
    </lineage>
</organism>
<dbReference type="Proteomes" id="UP000824540">
    <property type="component" value="Unassembled WGS sequence"/>
</dbReference>
<reference evidence="1" key="1">
    <citation type="thesis" date="2021" institute="BYU ScholarsArchive" country="Provo, UT, USA">
        <title>Applications of and Algorithms for Genome Assembly and Genomic Analyses with an Emphasis on Marine Teleosts.</title>
        <authorList>
            <person name="Pickett B.D."/>
        </authorList>
    </citation>
    <scope>NUCLEOTIDE SEQUENCE</scope>
    <source>
        <strain evidence="1">HI-2016</strain>
    </source>
</reference>
<comment type="caution">
    <text evidence="1">The sequence shown here is derived from an EMBL/GenBank/DDBJ whole genome shotgun (WGS) entry which is preliminary data.</text>
</comment>
<dbReference type="AlphaFoldDB" id="A0A8T2MNF8"/>
<dbReference type="EMBL" id="JAFBMS010001450">
    <property type="protein sequence ID" value="KAG9329136.1"/>
    <property type="molecule type" value="Genomic_DNA"/>
</dbReference>
<name>A0A8T2MNF8_9TELE</name>
<protein>
    <submittedName>
        <fullName evidence="1">Uncharacterized protein</fullName>
    </submittedName>
</protein>
<proteinExistence type="predicted"/>
<sequence length="68" mass="7580">MQPVLSHSVQEGSRTERRGDFIYSAQSADCGVGRWRGGGGVGFSWHMQDSEDVCFREAWRAEGSQDQT</sequence>